<dbReference type="EMBL" id="BAAFRS010000173">
    <property type="protein sequence ID" value="GAB1224105.1"/>
    <property type="molecule type" value="Genomic_DNA"/>
</dbReference>
<evidence type="ECO:0000313" key="1">
    <source>
        <dbReference type="EMBL" id="GAB1224105.1"/>
    </source>
</evidence>
<name>A0ABQ0DML7_9EUKA</name>
<reference evidence="1 2" key="1">
    <citation type="journal article" date="2019" name="PLoS Negl. Trop. Dis.">
        <title>Whole genome sequencing of Entamoeba nuttalli reveals mammalian host-related molecular signatures and a novel octapeptide-repeat surface protein.</title>
        <authorList>
            <person name="Tanaka M."/>
            <person name="Makiuchi T."/>
            <person name="Komiyama T."/>
            <person name="Shiina T."/>
            <person name="Osaki K."/>
            <person name="Tachibana H."/>
        </authorList>
    </citation>
    <scope>NUCLEOTIDE SEQUENCE [LARGE SCALE GENOMIC DNA]</scope>
    <source>
        <strain evidence="1 2">P19-061405</strain>
    </source>
</reference>
<dbReference type="Proteomes" id="UP001628156">
    <property type="component" value="Unassembled WGS sequence"/>
</dbReference>
<proteinExistence type="predicted"/>
<gene>
    <name evidence="1" type="ORF">ENUP19_0173G0007</name>
</gene>
<protein>
    <submittedName>
        <fullName evidence="1">Uncharacterized protein</fullName>
    </submittedName>
</protein>
<keyword evidence="2" id="KW-1185">Reference proteome</keyword>
<accession>A0ABQ0DML7</accession>
<organism evidence="1 2">
    <name type="scientific">Entamoeba nuttalli</name>
    <dbReference type="NCBI Taxonomy" id="412467"/>
    <lineage>
        <taxon>Eukaryota</taxon>
        <taxon>Amoebozoa</taxon>
        <taxon>Evosea</taxon>
        <taxon>Archamoebae</taxon>
        <taxon>Mastigamoebida</taxon>
        <taxon>Entamoebidae</taxon>
        <taxon>Entamoeba</taxon>
    </lineage>
</organism>
<evidence type="ECO:0000313" key="2">
    <source>
        <dbReference type="Proteomes" id="UP001628156"/>
    </source>
</evidence>
<sequence>MKIIFLFFLGCCLASVWTPFQKKSSCKANFCAENDWSFEGEIVGFADYDDDRQFVDLN</sequence>
<comment type="caution">
    <text evidence="1">The sequence shown here is derived from an EMBL/GenBank/DDBJ whole genome shotgun (WGS) entry which is preliminary data.</text>
</comment>